<evidence type="ECO:0000313" key="1">
    <source>
        <dbReference type="EMBL" id="ARP85268.1"/>
    </source>
</evidence>
<dbReference type="AlphaFoldDB" id="A0A1W6YW82"/>
<dbReference type="EMBL" id="CP021109">
    <property type="protein sequence ID" value="ARP85268.1"/>
    <property type="molecule type" value="Genomic_DNA"/>
</dbReference>
<protein>
    <submittedName>
        <fullName evidence="1">Uncharacterized protein</fullName>
    </submittedName>
</protein>
<organism evidence="1 2">
    <name type="scientific">Bordetella genomosp. 9</name>
    <dbReference type="NCBI Taxonomy" id="1416803"/>
    <lineage>
        <taxon>Bacteria</taxon>
        <taxon>Pseudomonadati</taxon>
        <taxon>Pseudomonadota</taxon>
        <taxon>Betaproteobacteria</taxon>
        <taxon>Burkholderiales</taxon>
        <taxon>Alcaligenaceae</taxon>
        <taxon>Bordetella</taxon>
    </lineage>
</organism>
<proteinExistence type="predicted"/>
<dbReference type="Proteomes" id="UP000194139">
    <property type="component" value="Chromosome"/>
</dbReference>
<accession>A0A1W6YW82</accession>
<reference evidence="1 2" key="1">
    <citation type="submission" date="2017-05" db="EMBL/GenBank/DDBJ databases">
        <title>Complete and WGS of Bordetella genogroups.</title>
        <authorList>
            <person name="Spilker T."/>
            <person name="LiPuma J."/>
        </authorList>
    </citation>
    <scope>NUCLEOTIDE SEQUENCE [LARGE SCALE GENOMIC DNA]</scope>
    <source>
        <strain evidence="1 2">AU17164</strain>
    </source>
</reference>
<keyword evidence="2" id="KW-1185">Reference proteome</keyword>
<name>A0A1W6YW82_9BORD</name>
<sequence>MVQDHLDSGKLALLRLGARAWNRCSLLGLPAGKPAQGLINILAATGCTYVVSSSTQDGDS</sequence>
<evidence type="ECO:0000313" key="2">
    <source>
        <dbReference type="Proteomes" id="UP000194139"/>
    </source>
</evidence>
<gene>
    <name evidence="1" type="ORF">CAL13_02835</name>
</gene>